<dbReference type="Proteomes" id="UP001189429">
    <property type="component" value="Unassembled WGS sequence"/>
</dbReference>
<feature type="non-terminal residue" evidence="1">
    <location>
        <position position="1"/>
    </location>
</feature>
<sequence length="66" mass="7120">ETVVPGARVRVQHGEQVTLGQVLFEVPPRKAPAAAGTKGKKEKKVEVEKIPKPILSDESGEVFVTE</sequence>
<keyword evidence="2" id="KW-1185">Reference proteome</keyword>
<evidence type="ECO:0008006" key="3">
    <source>
        <dbReference type="Google" id="ProtNLM"/>
    </source>
</evidence>
<feature type="non-terminal residue" evidence="1">
    <location>
        <position position="66"/>
    </location>
</feature>
<reference evidence="1" key="1">
    <citation type="submission" date="2023-10" db="EMBL/GenBank/DDBJ databases">
        <authorList>
            <person name="Chen Y."/>
            <person name="Shah S."/>
            <person name="Dougan E. K."/>
            <person name="Thang M."/>
            <person name="Chan C."/>
        </authorList>
    </citation>
    <scope>NUCLEOTIDE SEQUENCE [LARGE SCALE GENOMIC DNA]</scope>
</reference>
<gene>
    <name evidence="1" type="ORF">PCOR1329_LOCUS47754</name>
</gene>
<proteinExistence type="predicted"/>
<accession>A0ABN9UE68</accession>
<dbReference type="EMBL" id="CAUYUJ010015754">
    <property type="protein sequence ID" value="CAK0857766.1"/>
    <property type="molecule type" value="Genomic_DNA"/>
</dbReference>
<comment type="caution">
    <text evidence="1">The sequence shown here is derived from an EMBL/GenBank/DDBJ whole genome shotgun (WGS) entry which is preliminary data.</text>
</comment>
<protein>
    <recommendedName>
        <fullName evidence="3">Lipoyl-binding domain-containing protein</fullName>
    </recommendedName>
</protein>
<evidence type="ECO:0000313" key="2">
    <source>
        <dbReference type="Proteomes" id="UP001189429"/>
    </source>
</evidence>
<name>A0ABN9UE68_9DINO</name>
<organism evidence="1 2">
    <name type="scientific">Prorocentrum cordatum</name>
    <dbReference type="NCBI Taxonomy" id="2364126"/>
    <lineage>
        <taxon>Eukaryota</taxon>
        <taxon>Sar</taxon>
        <taxon>Alveolata</taxon>
        <taxon>Dinophyceae</taxon>
        <taxon>Prorocentrales</taxon>
        <taxon>Prorocentraceae</taxon>
        <taxon>Prorocentrum</taxon>
    </lineage>
</organism>
<evidence type="ECO:0000313" key="1">
    <source>
        <dbReference type="EMBL" id="CAK0857766.1"/>
    </source>
</evidence>